<feature type="repeat" description="ANK" evidence="3">
    <location>
        <begin position="293"/>
        <end position="325"/>
    </location>
</feature>
<dbReference type="PROSITE" id="PS50181">
    <property type="entry name" value="FBOX"/>
    <property type="match status" value="1"/>
</dbReference>
<evidence type="ECO:0000313" key="6">
    <source>
        <dbReference type="EMBL" id="TGO08426.1"/>
    </source>
</evidence>
<feature type="repeat" description="ANK" evidence="3">
    <location>
        <begin position="114"/>
        <end position="146"/>
    </location>
</feature>
<dbReference type="InterPro" id="IPR002110">
    <property type="entry name" value="Ankyrin_rpt"/>
</dbReference>
<dbReference type="EMBL" id="PQXH01000210">
    <property type="protein sequence ID" value="TGO08426.1"/>
    <property type="molecule type" value="Genomic_DNA"/>
</dbReference>
<keyword evidence="2 3" id="KW-0040">ANK repeat</keyword>
<dbReference type="SUPFAM" id="SSF48403">
    <property type="entry name" value="Ankyrin repeat"/>
    <property type="match status" value="2"/>
</dbReference>
<evidence type="ECO:0000256" key="4">
    <source>
        <dbReference type="SAM" id="MobiDB-lite"/>
    </source>
</evidence>
<protein>
    <recommendedName>
        <fullName evidence="5">F-box domain-containing protein</fullName>
    </recommendedName>
</protein>
<dbReference type="PROSITE" id="PS50297">
    <property type="entry name" value="ANK_REP_REGION"/>
    <property type="match status" value="2"/>
</dbReference>
<keyword evidence="1" id="KW-0677">Repeat</keyword>
<evidence type="ECO:0000256" key="3">
    <source>
        <dbReference type="PROSITE-ProRule" id="PRU00023"/>
    </source>
</evidence>
<dbReference type="Pfam" id="PF13637">
    <property type="entry name" value="Ank_4"/>
    <property type="match status" value="1"/>
</dbReference>
<dbReference type="PROSITE" id="PS50088">
    <property type="entry name" value="ANK_REPEAT"/>
    <property type="match status" value="3"/>
</dbReference>
<feature type="domain" description="F-box" evidence="5">
    <location>
        <begin position="1"/>
        <end position="49"/>
    </location>
</feature>
<name>A0A4Z1E8H8_9HELO</name>
<dbReference type="InterPro" id="IPR036770">
    <property type="entry name" value="Ankyrin_rpt-contain_sf"/>
</dbReference>
<evidence type="ECO:0000313" key="7">
    <source>
        <dbReference type="Proteomes" id="UP000297777"/>
    </source>
</evidence>
<dbReference type="SMART" id="SM00248">
    <property type="entry name" value="ANK"/>
    <property type="match status" value="8"/>
</dbReference>
<feature type="compositionally biased region" description="Basic and acidic residues" evidence="4">
    <location>
        <begin position="563"/>
        <end position="611"/>
    </location>
</feature>
<dbReference type="InterPro" id="IPR001810">
    <property type="entry name" value="F-box_dom"/>
</dbReference>
<dbReference type="Pfam" id="PF00023">
    <property type="entry name" value="Ank"/>
    <property type="match status" value="1"/>
</dbReference>
<dbReference type="OrthoDB" id="195446at2759"/>
<dbReference type="PANTHER" id="PTHR24126">
    <property type="entry name" value="ANKYRIN REPEAT, PH AND SEC7 DOMAIN CONTAINING PROTEIN SECG-RELATED"/>
    <property type="match status" value="1"/>
</dbReference>
<reference evidence="6 7" key="1">
    <citation type="submission" date="2017-12" db="EMBL/GenBank/DDBJ databases">
        <title>Comparative genomics of Botrytis spp.</title>
        <authorList>
            <person name="Valero-Jimenez C.A."/>
            <person name="Tapia P."/>
            <person name="Veloso J."/>
            <person name="Silva-Moreno E."/>
            <person name="Staats M."/>
            <person name="Valdes J.H."/>
            <person name="Van Kan J.A.L."/>
        </authorList>
    </citation>
    <scope>NUCLEOTIDE SEQUENCE [LARGE SCALE GENOMIC DNA]</scope>
    <source>
        <strain evidence="6 7">Bt9001</strain>
    </source>
</reference>
<organism evidence="6 7">
    <name type="scientific">Botrytis tulipae</name>
    <dbReference type="NCBI Taxonomy" id="87230"/>
    <lineage>
        <taxon>Eukaryota</taxon>
        <taxon>Fungi</taxon>
        <taxon>Dikarya</taxon>
        <taxon>Ascomycota</taxon>
        <taxon>Pezizomycotina</taxon>
        <taxon>Leotiomycetes</taxon>
        <taxon>Helotiales</taxon>
        <taxon>Sclerotiniaceae</taxon>
        <taxon>Botrytis</taxon>
    </lineage>
</organism>
<feature type="repeat" description="ANK" evidence="3">
    <location>
        <begin position="147"/>
        <end position="179"/>
    </location>
</feature>
<keyword evidence="7" id="KW-1185">Reference proteome</keyword>
<dbReference type="PANTHER" id="PTHR24126:SF14">
    <property type="entry name" value="ANK_REP_REGION DOMAIN-CONTAINING PROTEIN"/>
    <property type="match status" value="1"/>
</dbReference>
<dbReference type="Proteomes" id="UP000297777">
    <property type="component" value="Unassembled WGS sequence"/>
</dbReference>
<sequence>MDINQLPPELIQCIADHLRRAPLNALIQTSKRHARILTFLLYQKAFRRHFRPAIDNEPEPRARSIWVYSRGRSYVSQRRLWACARHWESEYVMNYFNSRSLGWAQTRFGGRERNGATWLHLLAAAGHEKLLKMFIAKGLDINARDWGGNTVLHSAAAAEQHGLIDFLIQGGADVLAINSFNQSVLVHALVRYKIGAVIPIIDAIKAQGGDLNFNADGTGHPPIFLATRTNEALPIVKHFLDNGVSVFQIVTVGTGGNDTLLHWAARYGHHEIGNFLVSQMASRPGFISLLNDRHMAPLHFAICHKSLSLSRTLIAAGANLDDGDQIGSTPLDLAIDHRRSGLFQEIYLKCNYKDTAFQKFKQVLSDSIKDENPLAIRHLLDLQGPCSIQFTLPTLHHLIENHRNTISGCQIIELIGDAMPSTSFHTRSQPLGETPLHLALRKSLHDIPIHSERLITYLLLKTRNLTLLAREGNSILHHAALFSTPKIISQILAHKNVSHELFFLENKAGKTALQEAARRTGNHRKITDMLFQARTKFDHLRKRERNIANSPRKIGKPAVPDPPVRREESPQALRKKEKEKEEKEKERRGSCAESELGRGDLDSDKEERRETTGYSDD</sequence>
<comment type="caution">
    <text evidence="6">The sequence shown here is derived from an EMBL/GenBank/DDBJ whole genome shotgun (WGS) entry which is preliminary data.</text>
</comment>
<dbReference type="Gene3D" id="1.25.40.20">
    <property type="entry name" value="Ankyrin repeat-containing domain"/>
    <property type="match status" value="3"/>
</dbReference>
<feature type="region of interest" description="Disordered" evidence="4">
    <location>
        <begin position="544"/>
        <end position="617"/>
    </location>
</feature>
<evidence type="ECO:0000256" key="1">
    <source>
        <dbReference type="ARBA" id="ARBA00022737"/>
    </source>
</evidence>
<accession>A0A4Z1E8H8</accession>
<gene>
    <name evidence="6" type="ORF">BTUL_0210g00190</name>
</gene>
<dbReference type="AlphaFoldDB" id="A0A4Z1E8H8"/>
<proteinExistence type="predicted"/>
<evidence type="ECO:0000256" key="2">
    <source>
        <dbReference type="ARBA" id="ARBA00023043"/>
    </source>
</evidence>
<evidence type="ECO:0000259" key="5">
    <source>
        <dbReference type="PROSITE" id="PS50181"/>
    </source>
</evidence>